<dbReference type="Proteomes" id="UP000001007">
    <property type="component" value="Chromosome"/>
</dbReference>
<name>Q8KFC1_CHLTE</name>
<organism evidence="1 2">
    <name type="scientific">Chlorobaculum tepidum (strain ATCC 49652 / DSM 12025 / NBRC 103806 / TLS)</name>
    <name type="common">Chlorobium tepidum</name>
    <dbReference type="NCBI Taxonomy" id="194439"/>
    <lineage>
        <taxon>Bacteria</taxon>
        <taxon>Pseudomonadati</taxon>
        <taxon>Chlorobiota</taxon>
        <taxon>Chlorobiia</taxon>
        <taxon>Chlorobiales</taxon>
        <taxon>Chlorobiaceae</taxon>
        <taxon>Chlorobaculum</taxon>
    </lineage>
</organism>
<dbReference type="EMBL" id="AE006470">
    <property type="protein sequence ID" value="AAM71652.1"/>
    <property type="molecule type" value="Genomic_DNA"/>
</dbReference>
<keyword evidence="2" id="KW-1185">Reference proteome</keyword>
<evidence type="ECO:0000313" key="2">
    <source>
        <dbReference type="Proteomes" id="UP000001007"/>
    </source>
</evidence>
<dbReference type="AlphaFoldDB" id="Q8KFC1"/>
<dbReference type="HOGENOM" id="CLU_3116041_0_0_10"/>
<protein>
    <submittedName>
        <fullName evidence="1">Uncharacterized protein</fullName>
    </submittedName>
</protein>
<evidence type="ECO:0000313" key="1">
    <source>
        <dbReference type="EMBL" id="AAM71652.1"/>
    </source>
</evidence>
<sequence length="50" mass="5651">MLLVLILWSLARFLCSPFDRWACKSEKDLVFKALNKFFLAMTGAGLKAGE</sequence>
<dbReference type="EnsemblBacteria" id="AAM71652">
    <property type="protein sequence ID" value="AAM71652"/>
    <property type="gene ID" value="CT0406"/>
</dbReference>
<proteinExistence type="predicted"/>
<accession>Q8KFC1</accession>
<gene>
    <name evidence="1" type="ordered locus">CT0406</name>
</gene>
<dbReference type="KEGG" id="cte:CT0406"/>
<reference evidence="1 2" key="1">
    <citation type="journal article" date="2002" name="Proc. Natl. Acad. Sci. U.S.A.">
        <title>The complete genome sequence of Chlorobium tepidum TLS, a photosynthetic, anaerobic, green-sulfur bacterium.</title>
        <authorList>
            <person name="Eisen J.A."/>
            <person name="Nelson K.E."/>
            <person name="Paulsen I.T."/>
            <person name="Heidelberg J.F."/>
            <person name="Wu M."/>
            <person name="Dodson R.J."/>
            <person name="Deboy R."/>
            <person name="Gwinn M.L."/>
            <person name="Nelson W.C."/>
            <person name="Haft D.H."/>
            <person name="Hickey E.K."/>
            <person name="Peterson J.D."/>
            <person name="Durkin A.S."/>
            <person name="Kolonay J.L."/>
            <person name="Yang F."/>
            <person name="Holt I."/>
            <person name="Umayam L.A."/>
            <person name="Mason T."/>
            <person name="Brenner M."/>
            <person name="Shea T.P."/>
            <person name="Parksey D."/>
            <person name="Nierman W.C."/>
            <person name="Feldblyum T.V."/>
            <person name="Hansen C.L."/>
            <person name="Craven M.B."/>
            <person name="Radune D."/>
            <person name="Vamathevan J."/>
            <person name="Khouri H."/>
            <person name="White O."/>
            <person name="Gruber T.M."/>
            <person name="Ketchum K.A."/>
            <person name="Venter J.C."/>
            <person name="Tettelin H."/>
            <person name="Bryant D.A."/>
            <person name="Fraser C.M."/>
        </authorList>
    </citation>
    <scope>NUCLEOTIDE SEQUENCE [LARGE SCALE GENOMIC DNA]</scope>
    <source>
        <strain evidence="2">ATCC 49652 / DSM 12025 / NBRC 103806 / TLS</strain>
    </source>
</reference>